<keyword evidence="1" id="KW-0732">Signal</keyword>
<reference evidence="2 3" key="1">
    <citation type="submission" date="2024-09" db="EMBL/GenBank/DDBJ databases">
        <title>Chromosome-scale assembly of Riccia fluitans.</title>
        <authorList>
            <person name="Paukszto L."/>
            <person name="Sawicki J."/>
            <person name="Karawczyk K."/>
            <person name="Piernik-Szablinska J."/>
            <person name="Szczecinska M."/>
            <person name="Mazdziarz M."/>
        </authorList>
    </citation>
    <scope>NUCLEOTIDE SEQUENCE [LARGE SCALE GENOMIC DNA]</scope>
    <source>
        <strain evidence="2">Rf_01</strain>
        <tissue evidence="2">Aerial parts of the thallus</tissue>
    </source>
</reference>
<dbReference type="EMBL" id="JBHFFA010000007">
    <property type="protein sequence ID" value="KAL2611446.1"/>
    <property type="molecule type" value="Genomic_DNA"/>
</dbReference>
<feature type="chain" id="PRO_5044804989" description="Lipocalin/cytosolic fatty-acid binding domain-containing protein" evidence="1">
    <location>
        <begin position="25"/>
        <end position="416"/>
    </location>
</feature>
<dbReference type="SUPFAM" id="SSF50814">
    <property type="entry name" value="Lipocalins"/>
    <property type="match status" value="2"/>
</dbReference>
<sequence length="416" mass="44285">MGKRGVSYLLLLVLILQALDPGSCEKPSSFCSRTLSRSTCPANLPTFDQVDLNKYSGRWYEVSVNAYFKGLQEAGGACVSAFYTPNNDSSIQVFNSQTRVVGALGSSLVRGISVSAAGVCQGARQICSEIYNGSVSQAISIIRVVAMNISQSYPKESSLLLESESKIDHSLIDIDLALNSLSQSVSQIQVLNSKLGQGQPKGAVAELSKIAARVNKEVFDSTIPSKVESIASARRKITKVAGELYQNENTREVSQQLFRAVSLVQSLEESLPGQAATIRATVAAIAESAASFAYENNEGVGGFFSLTGKAVVTSAPGKLSVTFTGIPSPPGQYWILKVADEGSDNYGAAIVYGCSEVSGGGTYQPLFFLSRQPNLSSDVNQEFLDYVHSLGIYSDCHEVLVSSSQPASCQYPSPQS</sequence>
<organism evidence="2 3">
    <name type="scientific">Riccia fluitans</name>
    <dbReference type="NCBI Taxonomy" id="41844"/>
    <lineage>
        <taxon>Eukaryota</taxon>
        <taxon>Viridiplantae</taxon>
        <taxon>Streptophyta</taxon>
        <taxon>Embryophyta</taxon>
        <taxon>Marchantiophyta</taxon>
        <taxon>Marchantiopsida</taxon>
        <taxon>Marchantiidae</taxon>
        <taxon>Marchantiales</taxon>
        <taxon>Ricciaceae</taxon>
        <taxon>Riccia</taxon>
    </lineage>
</organism>
<dbReference type="Proteomes" id="UP001605036">
    <property type="component" value="Unassembled WGS sequence"/>
</dbReference>
<evidence type="ECO:0008006" key="4">
    <source>
        <dbReference type="Google" id="ProtNLM"/>
    </source>
</evidence>
<dbReference type="PROSITE" id="PS00213">
    <property type="entry name" value="LIPOCALIN"/>
    <property type="match status" value="1"/>
</dbReference>
<dbReference type="PANTHER" id="PTHR10612:SF56">
    <property type="entry name" value="LIPOCALIN_CYTOSOLIC FATTY-ACID BINDING DOMAIN-CONTAINING PROTEIN"/>
    <property type="match status" value="1"/>
</dbReference>
<evidence type="ECO:0000256" key="1">
    <source>
        <dbReference type="SAM" id="SignalP"/>
    </source>
</evidence>
<dbReference type="InterPro" id="IPR012674">
    <property type="entry name" value="Calycin"/>
</dbReference>
<dbReference type="PANTHER" id="PTHR10612">
    <property type="entry name" value="APOLIPOPROTEIN D"/>
    <property type="match status" value="1"/>
</dbReference>
<gene>
    <name evidence="2" type="ORF">R1flu_023138</name>
</gene>
<dbReference type="AlphaFoldDB" id="A0ABD1XU54"/>
<evidence type="ECO:0000313" key="2">
    <source>
        <dbReference type="EMBL" id="KAL2611446.1"/>
    </source>
</evidence>
<dbReference type="Gene3D" id="2.40.128.20">
    <property type="match status" value="2"/>
</dbReference>
<protein>
    <recommendedName>
        <fullName evidence="4">Lipocalin/cytosolic fatty-acid binding domain-containing protein</fullName>
    </recommendedName>
</protein>
<proteinExistence type="predicted"/>
<feature type="signal peptide" evidence="1">
    <location>
        <begin position="1"/>
        <end position="24"/>
    </location>
</feature>
<name>A0ABD1XU54_9MARC</name>
<keyword evidence="3" id="KW-1185">Reference proteome</keyword>
<dbReference type="InterPro" id="IPR022272">
    <property type="entry name" value="Lipocalin_CS"/>
</dbReference>
<accession>A0ABD1XU54</accession>
<evidence type="ECO:0000313" key="3">
    <source>
        <dbReference type="Proteomes" id="UP001605036"/>
    </source>
</evidence>
<comment type="caution">
    <text evidence="2">The sequence shown here is derived from an EMBL/GenBank/DDBJ whole genome shotgun (WGS) entry which is preliminary data.</text>
</comment>